<keyword evidence="1" id="KW-1133">Transmembrane helix</keyword>
<dbReference type="InterPro" id="IPR009030">
    <property type="entry name" value="Growth_fac_rcpt_cys_sf"/>
</dbReference>
<organism evidence="3 4">
    <name type="scientific">Giardia intestinalis</name>
    <name type="common">Giardia lamblia</name>
    <dbReference type="NCBI Taxonomy" id="5741"/>
    <lineage>
        <taxon>Eukaryota</taxon>
        <taxon>Metamonada</taxon>
        <taxon>Diplomonadida</taxon>
        <taxon>Hexamitidae</taxon>
        <taxon>Giardiinae</taxon>
        <taxon>Giardia</taxon>
    </lineage>
</organism>
<dbReference type="InterPro" id="IPR006212">
    <property type="entry name" value="Furin_repeat"/>
</dbReference>
<dbReference type="SMART" id="SM00261">
    <property type="entry name" value="FU"/>
    <property type="match status" value="4"/>
</dbReference>
<evidence type="ECO:0000256" key="1">
    <source>
        <dbReference type="SAM" id="Phobius"/>
    </source>
</evidence>
<reference evidence="4" key="1">
    <citation type="submission" date="2012-02" db="EMBL/GenBank/DDBJ databases">
        <title>Genome sequencing of Giardia lamblia Genotypes A2 and B isolates (DH and GS) and comparative analysis with the genomes of Genotypes A1 and E (WB and Pig).</title>
        <authorList>
            <person name="Adam R."/>
            <person name="Dahlstrom E."/>
            <person name="Martens C."/>
            <person name="Bruno D."/>
            <person name="Barbian K."/>
            <person name="Porcella S.F."/>
            <person name="Nash T."/>
        </authorList>
    </citation>
    <scope>NUCLEOTIDE SEQUENCE</scope>
    <source>
        <strain evidence="4">GS</strain>
    </source>
</reference>
<dbReference type="PANTHER" id="PTHR23275:SF100">
    <property type="entry name" value="EGF-LIKE DOMAIN-CONTAINING PROTEIN"/>
    <property type="match status" value="1"/>
</dbReference>
<dbReference type="VEuPathDB" id="GiardiaDB:GL50581_845"/>
<dbReference type="VEuPathDB" id="GiardiaDB:QR46_4869"/>
<reference evidence="3 4" key="2">
    <citation type="journal article" date="2013" name="Genome Biol. Evol.">
        <title>Genome sequencing of Giardia lamblia genotypes A2 and B isolates (DH and GS) and comparative analysis with the genomes of genotypes A1 and E (WB and Pig).</title>
        <authorList>
            <person name="Adam R.D."/>
            <person name="Dahlstrom E.W."/>
            <person name="Martens C.A."/>
            <person name="Bruno D.P."/>
            <person name="Barbian K.D."/>
            <person name="Ricklefs S.M."/>
            <person name="Hernandez M.M."/>
            <person name="Narla N.P."/>
            <person name="Patel R.B."/>
            <person name="Porcella S.F."/>
            <person name="Nash T.E."/>
        </authorList>
    </citation>
    <scope>NUCLEOTIDE SEQUENCE [LARGE SCALE GENOMIC DNA]</scope>
    <source>
        <strain evidence="3 4">GS</strain>
    </source>
</reference>
<dbReference type="InterPro" id="IPR052798">
    <property type="entry name" value="Giardia_VSA"/>
</dbReference>
<proteinExistence type="predicted"/>
<dbReference type="AlphaFoldDB" id="V6U151"/>
<dbReference type="PANTHER" id="PTHR23275">
    <property type="entry name" value="CABRIOLET.-RELATED"/>
    <property type="match status" value="1"/>
</dbReference>
<dbReference type="SUPFAM" id="SSF57184">
    <property type="entry name" value="Growth factor receptor domain"/>
    <property type="match status" value="1"/>
</dbReference>
<protein>
    <submittedName>
        <fullName evidence="3">Variant-specific surface protein</fullName>
    </submittedName>
</protein>
<evidence type="ECO:0000313" key="3">
    <source>
        <dbReference type="EMBL" id="ESU44696.1"/>
    </source>
</evidence>
<dbReference type="EMBL" id="AHHH01000017">
    <property type="protein sequence ID" value="ESU44696.1"/>
    <property type="molecule type" value="Genomic_DNA"/>
</dbReference>
<accession>V6U151</accession>
<feature type="transmembrane region" description="Helical" evidence="1">
    <location>
        <begin position="441"/>
        <end position="462"/>
    </location>
</feature>
<dbReference type="Gene3D" id="2.10.220.10">
    <property type="entry name" value="Hormone Receptor, Insulin-like Growth Factor Receptor 1, Chain A, domain 2"/>
    <property type="match status" value="1"/>
</dbReference>
<dbReference type="Proteomes" id="UP000018040">
    <property type="component" value="Unassembled WGS sequence"/>
</dbReference>
<gene>
    <name evidence="3" type="ORF">GSB_151434</name>
</gene>
<feature type="signal peptide" evidence="2">
    <location>
        <begin position="1"/>
        <end position="21"/>
    </location>
</feature>
<evidence type="ECO:0000256" key="2">
    <source>
        <dbReference type="SAM" id="SignalP"/>
    </source>
</evidence>
<keyword evidence="1" id="KW-0812">Transmembrane</keyword>
<sequence>MLAIYLAVGALAAACSGNAQANCVENECATVGATVVCTKCQAGNVPIDGVCKTKASSAANCKAADNGEADQVCGKCEGANFFLYRGGCYEKGKVPGSTICSDAASGGTDGICTACQTANGFFPNLAPTANTKQSCIACNETADINGLMGVAGCTVCTNTGPAGQASPTPATCTKCEGTTLKYLKIVDGLTACVAESDCDEGGQKKFFTVDNAGNGGRCVSCGDAQGANDDSSNTWKGVTGCAKCTKPKTAGAATCTECGTDLYLKTDSGSTSCVASDKCTGGYFPMTDTADSNKKKCLACSDENCDVCAASGANKCSKCKTSDDKIYLQKEADSQTGTCVTEASCTGTYYIDETAKTCSTCASAGTTGCKTCAKTDGVVACASCEDGQKFGLGKKSCVKDCPADSLPDRNSVCVCNDGFTPNADSTACVAASSSVNLSTGAMVGISVAAVIAIRGLVGLLCWRSACRVKKQTLVEAGSFRCIIWT</sequence>
<keyword evidence="1" id="KW-0472">Membrane</keyword>
<name>V6U151_GIAIN</name>
<comment type="caution">
    <text evidence="3">The sequence shown here is derived from an EMBL/GenBank/DDBJ whole genome shotgun (WGS) entry which is preliminary data.</text>
</comment>
<dbReference type="VEuPathDB" id="GiardiaDB:DHA2_152590"/>
<evidence type="ECO:0000313" key="4">
    <source>
        <dbReference type="Proteomes" id="UP000018040"/>
    </source>
</evidence>
<feature type="chain" id="PRO_5004752360" evidence="2">
    <location>
        <begin position="22"/>
        <end position="485"/>
    </location>
</feature>
<keyword evidence="2" id="KW-0732">Signal</keyword>